<feature type="compositionally biased region" description="Basic residues" evidence="19">
    <location>
        <begin position="158"/>
        <end position="168"/>
    </location>
</feature>
<comment type="subcellular location">
    <subcellularLocation>
        <location evidence="4">Chromosome</location>
        <location evidence="4">Centromere</location>
        <location evidence="4">Kinetochore</location>
    </subcellularLocation>
    <subcellularLocation>
        <location evidence="2">Cytoplasm</location>
        <location evidence="2">Cytoskeleton</location>
        <location evidence="2">Spindle</location>
    </subcellularLocation>
    <subcellularLocation>
        <location evidence="3">Midbody</location>
    </subcellularLocation>
    <subcellularLocation>
        <location evidence="1">Nucleus</location>
    </subcellularLocation>
</comment>
<feature type="domain" description="Chromosome passenger complex (CPC) protein INCENP N-terminal" evidence="20">
    <location>
        <begin position="6"/>
        <end position="40"/>
    </location>
</feature>
<dbReference type="Gene3D" id="1.20.5.3600">
    <property type="match status" value="1"/>
</dbReference>
<keyword evidence="11" id="KW-0498">Mitosis</keyword>
<evidence type="ECO:0000256" key="4">
    <source>
        <dbReference type="ARBA" id="ARBA00004629"/>
    </source>
</evidence>
<keyword evidence="14" id="KW-0206">Cytoskeleton</keyword>
<dbReference type="GO" id="GO:0000776">
    <property type="term" value="C:kinetochore"/>
    <property type="evidence" value="ECO:0007669"/>
    <property type="project" value="UniProtKB-KW"/>
</dbReference>
<keyword evidence="12" id="KW-0159">Chromosome partition</keyword>
<dbReference type="Proteomes" id="UP000527355">
    <property type="component" value="Unassembled WGS sequence"/>
</dbReference>
<dbReference type="PANTHER" id="PTHR13142">
    <property type="entry name" value="INNER CENTROMERE PROTEIN"/>
    <property type="match status" value="1"/>
</dbReference>
<evidence type="ECO:0000256" key="12">
    <source>
        <dbReference type="ARBA" id="ARBA00022829"/>
    </source>
</evidence>
<dbReference type="FunFam" id="1.20.5.3600:FF:000001">
    <property type="entry name" value="inner centromere protein-like"/>
    <property type="match status" value="1"/>
</dbReference>
<evidence type="ECO:0000256" key="5">
    <source>
        <dbReference type="ARBA" id="ARBA00010042"/>
    </source>
</evidence>
<evidence type="ECO:0000313" key="21">
    <source>
        <dbReference type="EMBL" id="KAF6369312.1"/>
    </source>
</evidence>
<dbReference type="PANTHER" id="PTHR13142:SF1">
    <property type="entry name" value="INNER CENTROMERE PROTEIN"/>
    <property type="match status" value="1"/>
</dbReference>
<dbReference type="GO" id="GO:0000281">
    <property type="term" value="P:mitotic cytokinesis"/>
    <property type="evidence" value="ECO:0007669"/>
    <property type="project" value="TreeGrafter"/>
</dbReference>
<evidence type="ECO:0000256" key="8">
    <source>
        <dbReference type="ARBA" id="ARBA00022553"/>
    </source>
</evidence>
<evidence type="ECO:0000256" key="6">
    <source>
        <dbReference type="ARBA" id="ARBA00022454"/>
    </source>
</evidence>
<evidence type="ECO:0000256" key="13">
    <source>
        <dbReference type="ARBA" id="ARBA00022838"/>
    </source>
</evidence>
<organism evidence="21 22">
    <name type="scientific">Myotis myotis</name>
    <name type="common">Greater mouse-eared bat</name>
    <name type="synonym">Vespertilio myotis</name>
    <dbReference type="NCBI Taxonomy" id="51298"/>
    <lineage>
        <taxon>Eukaryota</taxon>
        <taxon>Metazoa</taxon>
        <taxon>Chordata</taxon>
        <taxon>Craniata</taxon>
        <taxon>Vertebrata</taxon>
        <taxon>Euteleostomi</taxon>
        <taxon>Mammalia</taxon>
        <taxon>Eutheria</taxon>
        <taxon>Laurasiatheria</taxon>
        <taxon>Chiroptera</taxon>
        <taxon>Yangochiroptera</taxon>
        <taxon>Vespertilionidae</taxon>
        <taxon>Myotis</taxon>
    </lineage>
</organism>
<feature type="compositionally biased region" description="Basic and acidic residues" evidence="19">
    <location>
        <begin position="143"/>
        <end position="152"/>
    </location>
</feature>
<name>A0A7J7Z517_MYOMY</name>
<keyword evidence="9" id="KW-0132">Cell division</keyword>
<keyword evidence="7" id="KW-0963">Cytoplasm</keyword>
<dbReference type="GO" id="GO:0051310">
    <property type="term" value="P:metaphase chromosome alignment"/>
    <property type="evidence" value="ECO:0007669"/>
    <property type="project" value="TreeGrafter"/>
</dbReference>
<evidence type="ECO:0000256" key="7">
    <source>
        <dbReference type="ARBA" id="ARBA00022490"/>
    </source>
</evidence>
<dbReference type="GO" id="GO:1990385">
    <property type="term" value="C:meiotic spindle midzone"/>
    <property type="evidence" value="ECO:0007669"/>
    <property type="project" value="TreeGrafter"/>
</dbReference>
<evidence type="ECO:0000256" key="18">
    <source>
        <dbReference type="ARBA" id="ARBA00074230"/>
    </source>
</evidence>
<dbReference type="EMBL" id="JABWUV010000003">
    <property type="protein sequence ID" value="KAF6369312.1"/>
    <property type="molecule type" value="Genomic_DNA"/>
</dbReference>
<dbReference type="GO" id="GO:0005874">
    <property type="term" value="C:microtubule"/>
    <property type="evidence" value="ECO:0007669"/>
    <property type="project" value="UniProtKB-KW"/>
</dbReference>
<dbReference type="AlphaFoldDB" id="A0A7J7Z517"/>
<feature type="region of interest" description="Disordered" evidence="19">
    <location>
        <begin position="51"/>
        <end position="198"/>
    </location>
</feature>
<keyword evidence="10" id="KW-0493">Microtubule</keyword>
<evidence type="ECO:0000256" key="3">
    <source>
        <dbReference type="ARBA" id="ARBA00004214"/>
    </source>
</evidence>
<keyword evidence="15" id="KW-0539">Nucleus</keyword>
<comment type="caution">
    <text evidence="21">The sequence shown here is derived from an EMBL/GenBank/DDBJ whole genome shotgun (WGS) entry which is preliminary data.</text>
</comment>
<dbReference type="GO" id="GO:0005634">
    <property type="term" value="C:nucleus"/>
    <property type="evidence" value="ECO:0007669"/>
    <property type="project" value="UniProtKB-SubCell"/>
</dbReference>
<evidence type="ECO:0000256" key="1">
    <source>
        <dbReference type="ARBA" id="ARBA00004123"/>
    </source>
</evidence>
<evidence type="ECO:0000256" key="16">
    <source>
        <dbReference type="ARBA" id="ARBA00023306"/>
    </source>
</evidence>
<proteinExistence type="inferred from homology"/>
<keyword evidence="8" id="KW-0597">Phosphoprotein</keyword>
<keyword evidence="13" id="KW-0995">Kinetochore</keyword>
<evidence type="ECO:0000256" key="17">
    <source>
        <dbReference type="ARBA" id="ARBA00023328"/>
    </source>
</evidence>
<reference evidence="21 22" key="1">
    <citation type="journal article" date="2020" name="Nature">
        <title>Six reference-quality genomes reveal evolution of bat adaptations.</title>
        <authorList>
            <person name="Jebb D."/>
            <person name="Huang Z."/>
            <person name="Pippel M."/>
            <person name="Hughes G.M."/>
            <person name="Lavrichenko K."/>
            <person name="Devanna P."/>
            <person name="Winkler S."/>
            <person name="Jermiin L.S."/>
            <person name="Skirmuntt E.C."/>
            <person name="Katzourakis A."/>
            <person name="Burkitt-Gray L."/>
            <person name="Ray D.A."/>
            <person name="Sullivan K.A.M."/>
            <person name="Roscito J.G."/>
            <person name="Kirilenko B.M."/>
            <person name="Davalos L.M."/>
            <person name="Corthals A.P."/>
            <person name="Power M.L."/>
            <person name="Jones G."/>
            <person name="Ransome R.D."/>
            <person name="Dechmann D.K.N."/>
            <person name="Locatelli A.G."/>
            <person name="Puechmaille S.J."/>
            <person name="Fedrigo O."/>
            <person name="Jarvis E.D."/>
            <person name="Hiller M."/>
            <person name="Vernes S.C."/>
            <person name="Myers E.W."/>
            <person name="Teeling E.C."/>
        </authorList>
    </citation>
    <scope>NUCLEOTIDE SEQUENCE [LARGE SCALE GENOMIC DNA]</scope>
    <source>
        <strain evidence="21">MMyoMyo1</strain>
        <tissue evidence="21">Flight muscle</tissue>
    </source>
</reference>
<protein>
    <recommendedName>
        <fullName evidence="18">Inner centromere protein</fullName>
    </recommendedName>
</protein>
<evidence type="ECO:0000256" key="11">
    <source>
        <dbReference type="ARBA" id="ARBA00022776"/>
    </source>
</evidence>
<accession>A0A7J7Z517</accession>
<evidence type="ECO:0000313" key="22">
    <source>
        <dbReference type="Proteomes" id="UP000527355"/>
    </source>
</evidence>
<dbReference type="VEuPathDB" id="HostDB:LOC118651926"/>
<keyword evidence="17" id="KW-0137">Centromere</keyword>
<keyword evidence="6" id="KW-0158">Chromosome</keyword>
<feature type="compositionally biased region" description="Basic and acidic residues" evidence="19">
    <location>
        <begin position="83"/>
        <end position="94"/>
    </location>
</feature>
<evidence type="ECO:0000259" key="20">
    <source>
        <dbReference type="Pfam" id="PF12178"/>
    </source>
</evidence>
<dbReference type="Pfam" id="PF12178">
    <property type="entry name" value="INCENP_N"/>
    <property type="match status" value="1"/>
</dbReference>
<evidence type="ECO:0000256" key="19">
    <source>
        <dbReference type="SAM" id="MobiDB-lite"/>
    </source>
</evidence>
<dbReference type="InterPro" id="IPR022006">
    <property type="entry name" value="INCENP_N"/>
</dbReference>
<evidence type="ECO:0000256" key="15">
    <source>
        <dbReference type="ARBA" id="ARBA00023242"/>
    </source>
</evidence>
<dbReference type="GO" id="GO:0032133">
    <property type="term" value="C:chromosome passenger complex"/>
    <property type="evidence" value="ECO:0007669"/>
    <property type="project" value="TreeGrafter"/>
</dbReference>
<evidence type="ECO:0000256" key="10">
    <source>
        <dbReference type="ARBA" id="ARBA00022701"/>
    </source>
</evidence>
<keyword evidence="16" id="KW-0131">Cell cycle</keyword>
<gene>
    <name evidence="21" type="ORF">mMyoMyo1_010675</name>
</gene>
<dbReference type="GO" id="GO:0051257">
    <property type="term" value="P:meiotic spindle midzone assembly"/>
    <property type="evidence" value="ECO:0007669"/>
    <property type="project" value="TreeGrafter"/>
</dbReference>
<sequence length="242" mass="27350">MGTTAPGPVHLLQLCDQKLMEFACKADTHFVWLKEIQEEARRMFTREFIKEPELMPKTPSQKNRGKKRKIANIQDANRNHIRKSPEEDPSKEAEPMEEAGPEVPKNEESTLWPRGAPKTVISMPSSQPAAGGQDKPSVGQQEAKIHQTEGPEKPPQSIRRKHSGRRKLNNKEAVSELGEELQLPQSKTPSPPCPASKPVRTFLHTMQRNQMLMTPTSASRSRVIKSFVKRNTPLRVDPKNFL</sequence>
<comment type="similarity">
    <text evidence="5">Belongs to the INCENP family.</text>
</comment>
<dbReference type="GO" id="GO:0030496">
    <property type="term" value="C:midbody"/>
    <property type="evidence" value="ECO:0007669"/>
    <property type="project" value="UniProtKB-SubCell"/>
</dbReference>
<keyword evidence="22" id="KW-1185">Reference proteome</keyword>
<evidence type="ECO:0000256" key="14">
    <source>
        <dbReference type="ARBA" id="ARBA00023212"/>
    </source>
</evidence>
<evidence type="ECO:0000256" key="9">
    <source>
        <dbReference type="ARBA" id="ARBA00022618"/>
    </source>
</evidence>
<evidence type="ECO:0000256" key="2">
    <source>
        <dbReference type="ARBA" id="ARBA00004186"/>
    </source>
</evidence>